<comment type="subunit">
    <text evidence="8">Homodimer.</text>
</comment>
<proteinExistence type="inferred from homology"/>
<comment type="function">
    <text evidence="8">Catalyzes the stereoinversion of LL-2,6-diaminopimelate (L,L-DAP) to meso-diaminopimelate (meso-DAP), a precursor of L-lysine and an essential component of the bacterial peptidoglycan.</text>
</comment>
<dbReference type="SUPFAM" id="SSF54506">
    <property type="entry name" value="Diaminopimelate epimerase-like"/>
    <property type="match status" value="2"/>
</dbReference>
<dbReference type="STRING" id="1121439.dsat_0250"/>
<dbReference type="EC" id="5.1.1.7" evidence="3 8"/>
<feature type="site" description="Could be important to modulate the pK values of the two catalytic cysteine residues" evidence="8">
    <location>
        <position position="210"/>
    </location>
</feature>
<feature type="active site" evidence="9">
    <location>
        <position position="84"/>
    </location>
</feature>
<dbReference type="eggNOG" id="COG0253">
    <property type="taxonomic scope" value="Bacteria"/>
</dbReference>
<gene>
    <name evidence="8" type="primary">dapF</name>
    <name evidence="10" type="ORF">dsat_0250</name>
</gene>
<dbReference type="GO" id="GO:0008837">
    <property type="term" value="F:diaminopimelate epimerase activity"/>
    <property type="evidence" value="ECO:0007669"/>
    <property type="project" value="UniProtKB-UniRule"/>
</dbReference>
<evidence type="ECO:0000256" key="9">
    <source>
        <dbReference type="PROSITE-ProRule" id="PRU10125"/>
    </source>
</evidence>
<dbReference type="GO" id="GO:0005829">
    <property type="term" value="C:cytosol"/>
    <property type="evidence" value="ECO:0007669"/>
    <property type="project" value="TreeGrafter"/>
</dbReference>
<comment type="caution">
    <text evidence="8">Lacks conserved residue(s) required for the propagation of feature annotation.</text>
</comment>
<dbReference type="GO" id="GO:0009089">
    <property type="term" value="P:lysine biosynthetic process via diaminopimelate"/>
    <property type="evidence" value="ECO:0007669"/>
    <property type="project" value="UniProtKB-UniRule"/>
</dbReference>
<dbReference type="Proteomes" id="UP000014975">
    <property type="component" value="Unassembled WGS sequence"/>
</dbReference>
<protein>
    <recommendedName>
        <fullName evidence="3 8">Diaminopimelate epimerase</fullName>
        <shortName evidence="8">DAP epimerase</shortName>
        <ecNumber evidence="3 8">5.1.1.7</ecNumber>
    </recommendedName>
    <alternativeName>
        <fullName evidence="8">PLP-independent amino acid racemase</fullName>
    </alternativeName>
</protein>
<feature type="binding site" evidence="8">
    <location>
        <begin position="85"/>
        <end position="86"/>
    </location>
    <ligand>
        <name>substrate</name>
    </ligand>
</feature>
<keyword evidence="11" id="KW-1185">Reference proteome</keyword>
<dbReference type="Pfam" id="PF01678">
    <property type="entry name" value="DAP_epimerase"/>
    <property type="match status" value="2"/>
</dbReference>
<evidence type="ECO:0000256" key="3">
    <source>
        <dbReference type="ARBA" id="ARBA00013080"/>
    </source>
</evidence>
<name>S7UG85_9BACT</name>
<evidence type="ECO:0000256" key="2">
    <source>
        <dbReference type="ARBA" id="ARBA00010219"/>
    </source>
</evidence>
<reference evidence="10 11" key="1">
    <citation type="journal article" date="2013" name="Genome Announc.">
        <title>Draft genome sequences for three mercury-methylating, sulfate-reducing bacteria.</title>
        <authorList>
            <person name="Brown S.D."/>
            <person name="Hurt R.A.Jr."/>
            <person name="Gilmour C.C."/>
            <person name="Elias D.A."/>
        </authorList>
    </citation>
    <scope>NUCLEOTIDE SEQUENCE [LARGE SCALE GENOMIC DNA]</scope>
    <source>
        <strain evidence="10 11">DSM 16529</strain>
    </source>
</reference>
<comment type="catalytic activity">
    <reaction evidence="7 8">
        <text>(2S,6S)-2,6-diaminopimelate = meso-2,6-diaminopimelate</text>
        <dbReference type="Rhea" id="RHEA:15393"/>
        <dbReference type="ChEBI" id="CHEBI:57609"/>
        <dbReference type="ChEBI" id="CHEBI:57791"/>
        <dbReference type="EC" id="5.1.1.7"/>
    </reaction>
</comment>
<dbReference type="PANTHER" id="PTHR31689">
    <property type="entry name" value="DIAMINOPIMELATE EPIMERASE, CHLOROPLASTIC"/>
    <property type="match status" value="1"/>
</dbReference>
<feature type="active site" description="Proton donor" evidence="8">
    <location>
        <position position="84"/>
    </location>
</feature>
<keyword evidence="8" id="KW-0963">Cytoplasm</keyword>
<feature type="binding site" evidence="8">
    <location>
        <position position="192"/>
    </location>
    <ligand>
        <name>substrate</name>
    </ligand>
</feature>
<comment type="subcellular location">
    <subcellularLocation>
        <location evidence="8">Cytoplasm</location>
    </subcellularLocation>
</comment>
<evidence type="ECO:0000256" key="8">
    <source>
        <dbReference type="HAMAP-Rule" id="MF_00197"/>
    </source>
</evidence>
<dbReference type="PROSITE" id="PS01326">
    <property type="entry name" value="DAP_EPIMERASE"/>
    <property type="match status" value="1"/>
</dbReference>
<feature type="active site" description="Proton acceptor" evidence="8">
    <location>
        <position position="220"/>
    </location>
</feature>
<dbReference type="UniPathway" id="UPA00034">
    <property type="reaction ID" value="UER00025"/>
</dbReference>
<dbReference type="InterPro" id="IPR001653">
    <property type="entry name" value="DAP_epimerase_DapF"/>
</dbReference>
<evidence type="ECO:0000256" key="7">
    <source>
        <dbReference type="ARBA" id="ARBA00051712"/>
    </source>
</evidence>
<dbReference type="HAMAP" id="MF_00197">
    <property type="entry name" value="DAP_epimerase"/>
    <property type="match status" value="1"/>
</dbReference>
<dbReference type="RefSeq" id="WP_020886944.1">
    <property type="nucleotide sequence ID" value="NZ_ATHI01000026.1"/>
</dbReference>
<evidence type="ECO:0000313" key="10">
    <source>
        <dbReference type="EMBL" id="EPR32809.1"/>
    </source>
</evidence>
<comment type="caution">
    <text evidence="10">The sequence shown here is derived from an EMBL/GenBank/DDBJ whole genome shotgun (WGS) entry which is preliminary data.</text>
</comment>
<accession>S7UG85</accession>
<keyword evidence="5 8" id="KW-0457">Lysine biosynthesis</keyword>
<dbReference type="NCBIfam" id="TIGR00652">
    <property type="entry name" value="DapF"/>
    <property type="match status" value="1"/>
</dbReference>
<evidence type="ECO:0000256" key="6">
    <source>
        <dbReference type="ARBA" id="ARBA00023235"/>
    </source>
</evidence>
<dbReference type="PATRIC" id="fig|1121439.3.peg.1599"/>
<dbReference type="PANTHER" id="PTHR31689:SF0">
    <property type="entry name" value="DIAMINOPIMELATE EPIMERASE"/>
    <property type="match status" value="1"/>
</dbReference>
<dbReference type="OrthoDB" id="9805408at2"/>
<keyword evidence="6 8" id="KW-0413">Isomerase</keyword>
<comment type="similarity">
    <text evidence="2 8">Belongs to the diaminopimelate epimerase family.</text>
</comment>
<evidence type="ECO:0000313" key="11">
    <source>
        <dbReference type="Proteomes" id="UP000014975"/>
    </source>
</evidence>
<feature type="binding site" evidence="8">
    <location>
        <begin position="210"/>
        <end position="211"/>
    </location>
    <ligand>
        <name>substrate</name>
    </ligand>
</feature>
<comment type="pathway">
    <text evidence="1 8">Amino-acid biosynthesis; L-lysine biosynthesis via DAP pathway; DL-2,6-diaminopimelate from LL-2,6-diaminopimelate: step 1/1.</text>
</comment>
<dbReference type="AlphaFoldDB" id="S7UG85"/>
<keyword evidence="4 8" id="KW-0028">Amino-acid biosynthesis</keyword>
<feature type="binding site" evidence="8">
    <location>
        <position position="19"/>
    </location>
    <ligand>
        <name>substrate</name>
    </ligand>
</feature>
<dbReference type="InterPro" id="IPR018510">
    <property type="entry name" value="DAP_epimerase_AS"/>
</dbReference>
<evidence type="ECO:0000256" key="4">
    <source>
        <dbReference type="ARBA" id="ARBA00022605"/>
    </source>
</evidence>
<feature type="binding site" evidence="8">
    <location>
        <position position="75"/>
    </location>
    <ligand>
        <name>substrate</name>
    </ligand>
</feature>
<evidence type="ECO:0000256" key="1">
    <source>
        <dbReference type="ARBA" id="ARBA00005196"/>
    </source>
</evidence>
<organism evidence="10 11">
    <name type="scientific">Alkalidesulfovibrio alkalitolerans DSM 16529</name>
    <dbReference type="NCBI Taxonomy" id="1121439"/>
    <lineage>
        <taxon>Bacteria</taxon>
        <taxon>Pseudomonadati</taxon>
        <taxon>Thermodesulfobacteriota</taxon>
        <taxon>Desulfovibrionia</taxon>
        <taxon>Desulfovibrionales</taxon>
        <taxon>Desulfovibrionaceae</taxon>
        <taxon>Alkalidesulfovibrio</taxon>
    </lineage>
</organism>
<sequence>MSVTFPASVPFYKMQGSGNDFVVIDNRAARIPELEMQRFAVAACRRAFGIGADGIFFLDLPKERTDVDVIWHFFNADGSRAEMCGNASRCAARLAHMLGMAGPGLSIGTDAGVVRAEVFEDEREVRVQLTPPCGLETGIALDLGGGEAFTGHFVNTGVPHAVIFVENVENVDVDRLGRAIRYHARFAPAGTNVNFAQIVSAEAISLRTYERGVEGETYACGTGASAAVYLAHHLKLTGPDVQVTTSGGERLGIGVVEGALFLRGKAEITFSGVLNLQSVGLA</sequence>
<evidence type="ECO:0000256" key="5">
    <source>
        <dbReference type="ARBA" id="ARBA00023154"/>
    </source>
</evidence>
<dbReference type="EMBL" id="ATHI01000026">
    <property type="protein sequence ID" value="EPR32809.1"/>
    <property type="molecule type" value="Genomic_DNA"/>
</dbReference>
<dbReference type="Gene3D" id="3.10.310.10">
    <property type="entry name" value="Diaminopimelate Epimerase, Chain A, domain 1"/>
    <property type="match status" value="2"/>
</dbReference>
<feature type="binding site" evidence="8">
    <location>
        <begin position="221"/>
        <end position="222"/>
    </location>
    <ligand>
        <name>substrate</name>
    </ligand>
</feature>
<feature type="site" description="Could be important to modulate the pK values of the two catalytic cysteine residues" evidence="8">
    <location>
        <position position="160"/>
    </location>
</feature>